<dbReference type="Gene3D" id="3.40.50.800">
    <property type="entry name" value="Anticodon-binding domain"/>
    <property type="match status" value="1"/>
</dbReference>
<dbReference type="EMBL" id="ABJB010629594">
    <property type="status" value="NOT_ANNOTATED_CDS"/>
    <property type="molecule type" value="Genomic_DNA"/>
</dbReference>
<feature type="compositionally biased region" description="Basic and acidic residues" evidence="1">
    <location>
        <begin position="1"/>
        <end position="62"/>
    </location>
</feature>
<keyword evidence="4" id="KW-1185">Reference proteome</keyword>
<sequence length="428" mass="46955">MSMGRERSPIRRDFDEREFKRDDRSPMGKPFDRSPPRRGDDGFPPPDRRFGREESRYGRDAHPPPAPYGRDDFGRGGPPGGPPRDSYGGRYGRDERGDSRGEGNGRYPRDGYWGGRDDYGGHRGREEPPPGPGGYMRDELPLRPPRIEPPPPPAFRPEAAALRKPNDCEIIVLRRQNRSYAEMVERRLKNLGMQVDLLFLKDEALLSRALEDLTLRGTLFAVVVTDQHELHGSVTVNILYGVPQEEEKPSQQELQQRILSMIGQPAPTSPTTVVQQAPPPQQVAPTVEPSASTYINFDNPSVQRALDNLIHNGSNLLKTLSTANSTGASPALGNQQPANPPSGYGYGDGDSYGGNAPGINSGYGGRPQQQQYPQHSQPPPAQQPAPQQHPQRGPGGQGGGMRHPLLGTQVQRPMPPANRPGPPGVARY</sequence>
<dbReference type="VEuPathDB" id="VectorBase:ISCW022259"/>
<reference evidence="3" key="2">
    <citation type="submission" date="2020-05" db="UniProtKB">
        <authorList>
            <consortium name="EnsemblMetazoa"/>
        </authorList>
    </citation>
    <scope>IDENTIFICATION</scope>
    <source>
        <strain evidence="3">wikel</strain>
    </source>
</reference>
<dbReference type="PANTHER" id="PTHR23295">
    <property type="entry name" value="NUCLEAR RECEPTOR COACTIVATOR 5-RELATED"/>
    <property type="match status" value="1"/>
</dbReference>
<protein>
    <recommendedName>
        <fullName evidence="6">Nuclear receptor coactivator 5</fullName>
    </recommendedName>
</protein>
<dbReference type="PANTHER" id="PTHR23295:SF6">
    <property type="entry name" value="NEOSIN, ISOFORM A"/>
    <property type="match status" value="1"/>
</dbReference>
<dbReference type="InParanoid" id="B7QEG7"/>
<evidence type="ECO:0000256" key="1">
    <source>
        <dbReference type="SAM" id="MobiDB-lite"/>
    </source>
</evidence>
<proteinExistence type="evidence at protein level"/>
<reference evidence="2 4" key="1">
    <citation type="submission" date="2008-03" db="EMBL/GenBank/DDBJ databases">
        <title>Annotation of Ixodes scapularis.</title>
        <authorList>
            <consortium name="Ixodes scapularis Genome Project Consortium"/>
            <person name="Caler E."/>
            <person name="Hannick L.I."/>
            <person name="Bidwell S."/>
            <person name="Joardar V."/>
            <person name="Thiagarajan M."/>
            <person name="Amedeo P."/>
            <person name="Galinsky K.J."/>
            <person name="Schobel S."/>
            <person name="Inman J."/>
            <person name="Hostetler J."/>
            <person name="Miller J."/>
            <person name="Hammond M."/>
            <person name="Megy K."/>
            <person name="Lawson D."/>
            <person name="Kodira C."/>
            <person name="Sutton G."/>
            <person name="Meyer J."/>
            <person name="Hill C.A."/>
            <person name="Birren B."/>
            <person name="Nene V."/>
            <person name="Collins F."/>
            <person name="Alarcon-Chaidez F."/>
            <person name="Wikel S."/>
            <person name="Strausberg R."/>
        </authorList>
    </citation>
    <scope>NUCLEOTIDE SEQUENCE [LARGE SCALE GENOMIC DNA]</scope>
    <source>
        <strain evidence="4">Wikel</strain>
        <strain evidence="2">Wikel colony</strain>
    </source>
</reference>
<dbReference type="EMBL" id="ABJB010615544">
    <property type="status" value="NOT_ANNOTATED_CDS"/>
    <property type="molecule type" value="Genomic_DNA"/>
</dbReference>
<keyword evidence="5" id="KW-1267">Proteomics identification</keyword>
<feature type="region of interest" description="Disordered" evidence="1">
    <location>
        <begin position="327"/>
        <end position="428"/>
    </location>
</feature>
<feature type="compositionally biased region" description="Polar residues" evidence="1">
    <location>
        <begin position="327"/>
        <end position="337"/>
    </location>
</feature>
<dbReference type="SUPFAM" id="SSF52954">
    <property type="entry name" value="Class II aaRS ABD-related"/>
    <property type="match status" value="1"/>
</dbReference>
<accession>B7QEG7</accession>
<feature type="region of interest" description="Disordered" evidence="1">
    <location>
        <begin position="1"/>
        <end position="141"/>
    </location>
</feature>
<feature type="compositionally biased region" description="Pro residues" evidence="1">
    <location>
        <begin position="413"/>
        <end position="428"/>
    </location>
</feature>
<organism>
    <name type="scientific">Ixodes scapularis</name>
    <name type="common">Black-legged tick</name>
    <name type="synonym">Deer tick</name>
    <dbReference type="NCBI Taxonomy" id="6945"/>
    <lineage>
        <taxon>Eukaryota</taxon>
        <taxon>Metazoa</taxon>
        <taxon>Ecdysozoa</taxon>
        <taxon>Arthropoda</taxon>
        <taxon>Chelicerata</taxon>
        <taxon>Arachnida</taxon>
        <taxon>Acari</taxon>
        <taxon>Parasitiformes</taxon>
        <taxon>Ixodida</taxon>
        <taxon>Ixodoidea</taxon>
        <taxon>Ixodidae</taxon>
        <taxon>Ixodinae</taxon>
        <taxon>Ixodes</taxon>
    </lineage>
</organism>
<dbReference type="EMBL" id="ABJB010880612">
    <property type="status" value="NOT_ANNOTATED_CDS"/>
    <property type="molecule type" value="Genomic_DNA"/>
</dbReference>
<dbReference type="PaxDb" id="6945-B7QEG7"/>
<dbReference type="EMBL" id="ABJB010791554">
    <property type="status" value="NOT_ANNOTATED_CDS"/>
    <property type="molecule type" value="Genomic_DNA"/>
</dbReference>
<name>B7QEG7_IXOSC</name>
<dbReference type="VEuPathDB" id="VectorBase:ISCI022259"/>
<dbReference type="AlphaFoldDB" id="B7QEG7"/>
<evidence type="ECO:0000313" key="4">
    <source>
        <dbReference type="Proteomes" id="UP000001555"/>
    </source>
</evidence>
<gene>
    <name evidence="2" type="ORF">IscW_ISCW022259</name>
</gene>
<evidence type="ECO:0008006" key="6">
    <source>
        <dbReference type="Google" id="ProtNLM"/>
    </source>
</evidence>
<evidence type="ECO:0007829" key="5">
    <source>
        <dbReference type="PeptideAtlas" id="B7QEG7"/>
    </source>
</evidence>
<dbReference type="VEuPathDB" id="VectorBase:ISCP_005915"/>
<dbReference type="STRING" id="6945.B7QEG7"/>
<dbReference type="InterPro" id="IPR052600">
    <property type="entry name" value="Nuc_rcpt_coact/corep"/>
</dbReference>
<dbReference type="Proteomes" id="UP000001555">
    <property type="component" value="Unassembled WGS sequence"/>
</dbReference>
<dbReference type="EnsemblMetazoa" id="ISCW022259-RA">
    <property type="protein sequence ID" value="ISCW022259-PA"/>
    <property type="gene ID" value="ISCW022259"/>
</dbReference>
<dbReference type="EMBL" id="DS921134">
    <property type="protein sequence ID" value="EEC17223.1"/>
    <property type="molecule type" value="Genomic_DNA"/>
</dbReference>
<evidence type="ECO:0000313" key="3">
    <source>
        <dbReference type="EnsemblMetazoa" id="ISCW022259-PA"/>
    </source>
</evidence>
<dbReference type="HOGENOM" id="CLU_641399_0_0_1"/>
<dbReference type="EMBL" id="ABJB010739621">
    <property type="status" value="NOT_ANNOTATED_CDS"/>
    <property type="molecule type" value="Genomic_DNA"/>
</dbReference>
<feature type="compositionally biased region" description="Basic and acidic residues" evidence="1">
    <location>
        <begin position="91"/>
        <end position="128"/>
    </location>
</feature>
<dbReference type="OrthoDB" id="10044938at2759"/>
<feature type="region of interest" description="Disordered" evidence="1">
    <location>
        <begin position="264"/>
        <end position="284"/>
    </location>
</feature>
<dbReference type="EMBL" id="ABJB010196803">
    <property type="status" value="NOT_ANNOTATED_CDS"/>
    <property type="molecule type" value="Genomic_DNA"/>
</dbReference>
<evidence type="ECO:0000313" key="2">
    <source>
        <dbReference type="EMBL" id="EEC17223.1"/>
    </source>
</evidence>
<dbReference type="InterPro" id="IPR036621">
    <property type="entry name" value="Anticodon-bd_dom_sf"/>
</dbReference>
<feature type="compositionally biased region" description="Low complexity" evidence="1">
    <location>
        <begin position="366"/>
        <end position="375"/>
    </location>
</feature>
<dbReference type="EMBL" id="ABJB011042652">
    <property type="status" value="NOT_ANNOTATED_CDS"/>
    <property type="molecule type" value="Genomic_DNA"/>
</dbReference>
<feature type="compositionally biased region" description="Gly residues" evidence="1">
    <location>
        <begin position="344"/>
        <end position="365"/>
    </location>
</feature>